<dbReference type="KEGG" id="abas:ACPOL_0317"/>
<accession>A0A2Z5FSC5</accession>
<reference evidence="1 2" key="1">
    <citation type="journal article" date="2018" name="Front. Microbiol.">
        <title>Hydrolytic Capabilities as a Key to Environmental Success: Chitinolytic and Cellulolytic Acidobacteria From Acidic Sub-arctic Soils and Boreal Peatlands.</title>
        <authorList>
            <person name="Belova S.E."/>
            <person name="Ravin N.V."/>
            <person name="Pankratov T.A."/>
            <person name="Rakitin A.L."/>
            <person name="Ivanova A.A."/>
            <person name="Beletsky A.V."/>
            <person name="Mardanov A.V."/>
            <person name="Sinninghe Damste J.S."/>
            <person name="Dedysh S.N."/>
        </authorList>
    </citation>
    <scope>NUCLEOTIDE SEQUENCE [LARGE SCALE GENOMIC DNA]</scope>
    <source>
        <strain evidence="1 2">SBC82</strain>
    </source>
</reference>
<proteinExistence type="predicted"/>
<gene>
    <name evidence="1" type="ORF">ACPOL_0317</name>
</gene>
<evidence type="ECO:0000313" key="2">
    <source>
        <dbReference type="Proteomes" id="UP000253606"/>
    </source>
</evidence>
<dbReference type="AlphaFoldDB" id="A0A2Z5FSC5"/>
<sequence length="98" mass="11339">MLKEKCKLKAASLGFHFIQLFVRWTFPAVFRMGFVFTNLVDLFHPNNIRLHNTAANFIAVVGAIDIRSQYFSDFFLGDTRVGRVREVSRKVLPGVDYR</sequence>
<evidence type="ECO:0000313" key="1">
    <source>
        <dbReference type="EMBL" id="AXC09700.1"/>
    </source>
</evidence>
<name>A0A2Z5FSC5_9BACT</name>
<dbReference type="EMBL" id="CP030840">
    <property type="protein sequence ID" value="AXC09700.1"/>
    <property type="molecule type" value="Genomic_DNA"/>
</dbReference>
<organism evidence="1 2">
    <name type="scientific">Acidisarcina polymorpha</name>
    <dbReference type="NCBI Taxonomy" id="2211140"/>
    <lineage>
        <taxon>Bacteria</taxon>
        <taxon>Pseudomonadati</taxon>
        <taxon>Acidobacteriota</taxon>
        <taxon>Terriglobia</taxon>
        <taxon>Terriglobales</taxon>
        <taxon>Acidobacteriaceae</taxon>
        <taxon>Acidisarcina</taxon>
    </lineage>
</organism>
<dbReference type="Proteomes" id="UP000253606">
    <property type="component" value="Chromosome"/>
</dbReference>
<protein>
    <submittedName>
        <fullName evidence="1">Uncharacterized protein</fullName>
    </submittedName>
</protein>
<keyword evidence="2" id="KW-1185">Reference proteome</keyword>